<proteinExistence type="predicted"/>
<dbReference type="AlphaFoldDB" id="A8BN65"/>
<organism evidence="2">
    <name type="scientific">Platanus acerifolia</name>
    <name type="common">London plane tree</name>
    <dbReference type="NCBI Taxonomy" id="140101"/>
    <lineage>
        <taxon>Eukaryota</taxon>
        <taxon>Viridiplantae</taxon>
        <taxon>Streptophyta</taxon>
        <taxon>Embryophyta</taxon>
        <taxon>Tracheophyta</taxon>
        <taxon>Spermatophyta</taxon>
        <taxon>Magnoliopsida</taxon>
        <taxon>Proteales</taxon>
        <taxon>Platanaceae</taxon>
        <taxon>Platanus</taxon>
    </lineage>
</organism>
<feature type="non-terminal residue" evidence="2">
    <location>
        <position position="157"/>
    </location>
</feature>
<sequence length="157" mass="18174">TIVQNIHNRLLKGGTGFDHIIWITVSKESYLEKLQNDIGKKLDLDFRDDEDKLSRASKLLVALERRKRFIIILDDMWEAFPLENVGIPNPTRENGCKLLLTTRLRGVCRVMETQTNVKVSVLSRDESWDLFKEKVGEDVLRSTYIQLLAKDVARECD</sequence>
<dbReference type="PANTHER" id="PTHR33463:SF209">
    <property type="entry name" value="DISEASE RESISTANCE PROTEIN RPS2-LIKE"/>
    <property type="match status" value="1"/>
</dbReference>
<dbReference type="InterPro" id="IPR027417">
    <property type="entry name" value="P-loop_NTPase"/>
</dbReference>
<dbReference type="EMBL" id="EF653046">
    <property type="protein sequence ID" value="ABV30815.1"/>
    <property type="molecule type" value="Genomic_DNA"/>
</dbReference>
<evidence type="ECO:0000313" key="2">
    <source>
        <dbReference type="EMBL" id="ABV30815.1"/>
    </source>
</evidence>
<dbReference type="Gene3D" id="3.40.50.300">
    <property type="entry name" value="P-loop containing nucleotide triphosphate hydrolases"/>
    <property type="match status" value="1"/>
</dbReference>
<feature type="non-terminal residue" evidence="2">
    <location>
        <position position="1"/>
    </location>
</feature>
<dbReference type="PANTHER" id="PTHR33463">
    <property type="entry name" value="NB-ARC DOMAIN-CONTAINING PROTEIN-RELATED"/>
    <property type="match status" value="1"/>
</dbReference>
<dbReference type="InterPro" id="IPR002182">
    <property type="entry name" value="NB-ARC"/>
</dbReference>
<dbReference type="Pfam" id="PF00931">
    <property type="entry name" value="NB-ARC"/>
    <property type="match status" value="1"/>
</dbReference>
<name>A8BN65_PLAAC</name>
<dbReference type="InterPro" id="IPR050905">
    <property type="entry name" value="Plant_NBS-LRR"/>
</dbReference>
<protein>
    <submittedName>
        <fullName evidence="2">NBS-containing resistance-like protein</fullName>
    </submittedName>
</protein>
<evidence type="ECO:0000259" key="1">
    <source>
        <dbReference type="Pfam" id="PF00931"/>
    </source>
</evidence>
<reference evidence="2" key="1">
    <citation type="submission" date="2007-06" db="EMBL/GenBank/DDBJ databases">
        <authorList>
            <person name="Pilotti M."/>
            <person name="Brunetti A."/>
            <person name="Lumia V."/>
            <person name="Tizzani L."/>
            <person name="Gervasi F."/>
        </authorList>
    </citation>
    <scope>NUCLEOTIDE SEQUENCE</scope>
    <source>
        <strain evidence="2">F8R2.8</strain>
    </source>
</reference>
<dbReference type="GO" id="GO:0043531">
    <property type="term" value="F:ADP binding"/>
    <property type="evidence" value="ECO:0007669"/>
    <property type="project" value="InterPro"/>
</dbReference>
<accession>A8BN65</accession>
<feature type="domain" description="NB-ARC" evidence="1">
    <location>
        <begin position="1"/>
        <end position="137"/>
    </location>
</feature>
<dbReference type="SUPFAM" id="SSF52540">
    <property type="entry name" value="P-loop containing nucleoside triphosphate hydrolases"/>
    <property type="match status" value="1"/>
</dbReference>